<keyword evidence="2" id="KW-0808">Transferase</keyword>
<gene>
    <name evidence="2" type="ORF">DL897_10510</name>
</gene>
<sequence>MTQLRENKPFEQLVQRINPQYKLRRAWKLNGGVSAQVTALEVEYPNGQMKKLIVRQHGTVDLKQNPYVAADEFKLLQILQHEGLPIPTPYYLDQSKDIFSTPYIVIEFIEGRTELTPSNLTYFISQLASNLAQIHHLDSSSLDLSFLPKQEKIYAKKLSERPSILDESLNEGLIRDALESVWPPPQLNQSVLLHGDFWPGNILWKDGQIVGIIDWEDAAFGDPLADVANSRLEILWAFGVDAMNDFTYKYKSIMKTIDFTNLPYWDLCAALRPASKISEWGLDEKTERTMREKHKFFVNQAFEKLSS</sequence>
<dbReference type="GO" id="GO:0016740">
    <property type="term" value="F:transferase activity"/>
    <property type="evidence" value="ECO:0007669"/>
    <property type="project" value="UniProtKB-KW"/>
</dbReference>
<dbReference type="OrthoDB" id="334783at2"/>
<feature type="domain" description="Aminoglycoside phosphotransferase" evidence="1">
    <location>
        <begin position="51"/>
        <end position="229"/>
    </location>
</feature>
<dbReference type="RefSeq" id="WP_113659108.1">
    <property type="nucleotide sequence ID" value="NZ_KZ845667.1"/>
</dbReference>
<protein>
    <submittedName>
        <fullName evidence="2">Phosphotransferase family protein</fullName>
    </submittedName>
</protein>
<dbReference type="Gene3D" id="3.30.200.20">
    <property type="entry name" value="Phosphorylase Kinase, domain 1"/>
    <property type="match status" value="1"/>
</dbReference>
<evidence type="ECO:0000259" key="1">
    <source>
        <dbReference type="Pfam" id="PF01636"/>
    </source>
</evidence>
<comment type="caution">
    <text evidence="2">The sequence shown here is derived from an EMBL/GenBank/DDBJ whole genome shotgun (WGS) entry which is preliminary data.</text>
</comment>
<dbReference type="SUPFAM" id="SSF56112">
    <property type="entry name" value="Protein kinase-like (PK-like)"/>
    <property type="match status" value="1"/>
</dbReference>
<keyword evidence="3" id="KW-1185">Reference proteome</keyword>
<dbReference type="Gene3D" id="3.90.1200.10">
    <property type="match status" value="1"/>
</dbReference>
<organism evidence="2 3">
    <name type="scientific">Thermoflavimicrobium daqui</name>
    <dbReference type="NCBI Taxonomy" id="2137476"/>
    <lineage>
        <taxon>Bacteria</taxon>
        <taxon>Bacillati</taxon>
        <taxon>Bacillota</taxon>
        <taxon>Bacilli</taxon>
        <taxon>Bacillales</taxon>
        <taxon>Thermoactinomycetaceae</taxon>
        <taxon>Thermoflavimicrobium</taxon>
    </lineage>
</organism>
<accession>A0A364K427</accession>
<dbReference type="Proteomes" id="UP000251213">
    <property type="component" value="Unassembled WGS sequence"/>
</dbReference>
<reference evidence="2 3" key="2">
    <citation type="submission" date="2018-06" db="EMBL/GenBank/DDBJ databases">
        <authorList>
            <person name="Zhirakovskaya E."/>
        </authorList>
    </citation>
    <scope>NUCLEOTIDE SEQUENCE [LARGE SCALE GENOMIC DNA]</scope>
    <source>
        <strain evidence="2 3">FBKL4.011</strain>
    </source>
</reference>
<name>A0A364K427_9BACL</name>
<dbReference type="AlphaFoldDB" id="A0A364K427"/>
<dbReference type="Pfam" id="PF01636">
    <property type="entry name" value="APH"/>
    <property type="match status" value="1"/>
</dbReference>
<evidence type="ECO:0000313" key="2">
    <source>
        <dbReference type="EMBL" id="RAL24115.1"/>
    </source>
</evidence>
<proteinExistence type="predicted"/>
<dbReference type="InterPro" id="IPR002575">
    <property type="entry name" value="Aminoglycoside_PTrfase"/>
</dbReference>
<evidence type="ECO:0000313" key="3">
    <source>
        <dbReference type="Proteomes" id="UP000251213"/>
    </source>
</evidence>
<dbReference type="PANTHER" id="PTHR21310">
    <property type="entry name" value="AMINOGLYCOSIDE PHOSPHOTRANSFERASE-RELATED-RELATED"/>
    <property type="match status" value="1"/>
</dbReference>
<dbReference type="InterPro" id="IPR051678">
    <property type="entry name" value="AGP_Transferase"/>
</dbReference>
<dbReference type="InterPro" id="IPR011009">
    <property type="entry name" value="Kinase-like_dom_sf"/>
</dbReference>
<dbReference type="EMBL" id="QJKK01000005">
    <property type="protein sequence ID" value="RAL24115.1"/>
    <property type="molecule type" value="Genomic_DNA"/>
</dbReference>
<reference evidence="2 3" key="1">
    <citation type="submission" date="2018-06" db="EMBL/GenBank/DDBJ databases">
        <title>Thermoflavimicrobium daqus sp. nov., a thermophilic microbe isolated from Moutai-flavour Daqu.</title>
        <authorList>
            <person name="Wang X."/>
            <person name="Zhou H."/>
        </authorList>
    </citation>
    <scope>NUCLEOTIDE SEQUENCE [LARGE SCALE GENOMIC DNA]</scope>
    <source>
        <strain evidence="2 3">FBKL4.011</strain>
    </source>
</reference>